<dbReference type="Proteomes" id="UP000279972">
    <property type="component" value="Chromosome"/>
</dbReference>
<dbReference type="Proteomes" id="UP000236262">
    <property type="component" value="Unassembled WGS sequence"/>
</dbReference>
<dbReference type="KEGG" id="clac:EG342_11550"/>
<keyword evidence="4" id="KW-1185">Reference proteome</keyword>
<reference evidence="2 3" key="1">
    <citation type="submission" date="2018-01" db="EMBL/GenBank/DDBJ databases">
        <title>Draft genome sequences of Chryseobacterium lactis NCTC11390, Chryseobacterium oncorhynchi 701B-08, and Chryseobacterium viscerum 687B-08.</title>
        <authorList>
            <person name="Jeong J.-J."/>
            <person name="Lee Y.J."/>
            <person name="Park B."/>
            <person name="Choi I.-G."/>
            <person name="Kim K.D."/>
        </authorList>
    </citation>
    <scope>NUCLEOTIDE SEQUENCE [LARGE SCALE GENOMIC DNA]</scope>
    <source>
        <strain evidence="2 3">NCTC11390</strain>
    </source>
</reference>
<dbReference type="EMBL" id="PPEH01000003">
    <property type="protein sequence ID" value="PNW14293.1"/>
    <property type="molecule type" value="Genomic_DNA"/>
</dbReference>
<dbReference type="OrthoDB" id="711075at2"/>
<dbReference type="AlphaFoldDB" id="A0A3G6RV51"/>
<evidence type="ECO:0000313" key="3">
    <source>
        <dbReference type="Proteomes" id="UP000236262"/>
    </source>
</evidence>
<evidence type="ECO:0000313" key="4">
    <source>
        <dbReference type="Proteomes" id="UP000279972"/>
    </source>
</evidence>
<dbReference type="EMBL" id="CP033924">
    <property type="protein sequence ID" value="AZA85128.1"/>
    <property type="molecule type" value="Genomic_DNA"/>
</dbReference>
<organism evidence="2 3">
    <name type="scientific">Chryseobacterium lactis</name>
    <dbReference type="NCBI Taxonomy" id="1241981"/>
    <lineage>
        <taxon>Bacteria</taxon>
        <taxon>Pseudomonadati</taxon>
        <taxon>Bacteroidota</taxon>
        <taxon>Flavobacteriia</taxon>
        <taxon>Flavobacteriales</taxon>
        <taxon>Weeksellaceae</taxon>
        <taxon>Chryseobacterium group</taxon>
        <taxon>Chryseobacterium</taxon>
    </lineage>
</organism>
<proteinExistence type="predicted"/>
<accession>A0A3G6RV51</accession>
<evidence type="ECO:0000313" key="2">
    <source>
        <dbReference type="EMBL" id="PNW14293.1"/>
    </source>
</evidence>
<reference evidence="1 4" key="2">
    <citation type="submission" date="2018-11" db="EMBL/GenBank/DDBJ databases">
        <title>Proposal to divide the Flavobacteriaceae and reorganize its genera based on Amino Acid Identity values calculated from whole genome sequences.</title>
        <authorList>
            <person name="Nicholson A.C."/>
            <person name="Gulvik C.A."/>
            <person name="Whitney A.M."/>
            <person name="Humrighouse B.W."/>
            <person name="Bell M."/>
            <person name="Holmes B."/>
            <person name="Steigerwalt A.G."/>
            <person name="Villarma A."/>
            <person name="Sheth M."/>
            <person name="Batra D."/>
            <person name="Pryor J."/>
            <person name="Bernardet J.-F."/>
            <person name="Hugo C."/>
            <person name="Kampfer P."/>
            <person name="Newman J."/>
            <person name="McQuiston J.R."/>
        </authorList>
    </citation>
    <scope>NUCLEOTIDE SEQUENCE [LARGE SCALE GENOMIC DNA]</scope>
    <source>
        <strain evidence="1 4">KC_1864</strain>
    </source>
</reference>
<sequence length="107" mass="12947">MVYFLYDLFFKIPVTYIFNRSEKCIYRKLFFSKKIMNFDEMEYFIMNESGSCYYVIGKKRNQFVKNYKISNYFSGSKASQRREDEYIEKILHPVLKAVGIPVDQPEQ</sequence>
<gene>
    <name evidence="2" type="ORF">C1637_08145</name>
    <name evidence="1" type="ORF">EG342_11550</name>
</gene>
<evidence type="ECO:0000313" key="1">
    <source>
        <dbReference type="EMBL" id="AZA85128.1"/>
    </source>
</evidence>
<name>A0A3G6RV51_CHRLC</name>
<protein>
    <submittedName>
        <fullName evidence="2">Uncharacterized protein</fullName>
    </submittedName>
</protein>